<dbReference type="Pfam" id="PF19277">
    <property type="entry name" value="GPAT_C"/>
    <property type="match status" value="1"/>
</dbReference>
<evidence type="ECO:0000313" key="11">
    <source>
        <dbReference type="EMBL" id="QBH14399.1"/>
    </source>
</evidence>
<comment type="similarity">
    <text evidence="3">Belongs to the GPAT/DAPAT family.</text>
</comment>
<evidence type="ECO:0000313" key="12">
    <source>
        <dbReference type="EMBL" id="RAM02275.1"/>
    </source>
</evidence>
<keyword evidence="7" id="KW-0472">Membrane</keyword>
<dbReference type="Proteomes" id="UP000293902">
    <property type="component" value="Chromosome"/>
</dbReference>
<evidence type="ECO:0000256" key="6">
    <source>
        <dbReference type="ARBA" id="ARBA00022679"/>
    </source>
</evidence>
<comment type="pathway">
    <text evidence="2">Phospholipid metabolism; CDP-diacylglycerol biosynthesis; CDP-diacylglycerol from sn-glycerol 3-phosphate: step 1/3.</text>
</comment>
<feature type="domain" description="Phospholipid/glycerol acyltransferase" evidence="10">
    <location>
        <begin position="380"/>
        <end position="507"/>
    </location>
</feature>
<dbReference type="EC" id="2.3.1.15" evidence="4"/>
<dbReference type="OrthoDB" id="335193at2"/>
<dbReference type="InterPro" id="IPR045520">
    <property type="entry name" value="GPAT/DHAPAT_C"/>
</dbReference>
<comment type="subcellular location">
    <subcellularLocation>
        <location evidence="1">Endomembrane system</location>
        <topology evidence="1">Peripheral membrane protein</topology>
    </subcellularLocation>
</comment>
<evidence type="ECO:0000313" key="14">
    <source>
        <dbReference type="Proteomes" id="UP000293902"/>
    </source>
</evidence>
<evidence type="ECO:0000256" key="1">
    <source>
        <dbReference type="ARBA" id="ARBA00004184"/>
    </source>
</evidence>
<dbReference type="SUPFAM" id="SSF69593">
    <property type="entry name" value="Glycerol-3-phosphate (1)-acyltransferase"/>
    <property type="match status" value="1"/>
</dbReference>
<dbReference type="EMBL" id="CP036313">
    <property type="protein sequence ID" value="QBH14399.1"/>
    <property type="molecule type" value="Genomic_DNA"/>
</dbReference>
<evidence type="ECO:0000256" key="7">
    <source>
        <dbReference type="ARBA" id="ARBA00023136"/>
    </source>
</evidence>
<evidence type="ECO:0000259" key="10">
    <source>
        <dbReference type="SMART" id="SM00563"/>
    </source>
</evidence>
<evidence type="ECO:0000256" key="5">
    <source>
        <dbReference type="ARBA" id="ARBA00013432"/>
    </source>
</evidence>
<sequence>MSLFAPINNLVSATRKKIHTLIVILLNDSHDYYSSFYPGTQSFIIGKILNHLVKKISIDNNSLKRIKNIASDSIVVFTCKNKHMFDFLYFHTLLKPMNCPYPELSFDLRFIFLLPLKQLGRIILSHLYYFFHHFHFNDIYSSGYARKMLLENRAGFISLIEEDEFYNRFIRSTPDPLFHLIELQKQTEKSVVIVPEDIIYITRPMHKNPSLGDIIFGTHEKPGRIKRIFTMLRQPDKIRVEVAQPVNLKEFLARPEIQRLDSEFQTHRLRSLLVDILNRQRKSITGPVLKSRQEITEDILNRKSLREFLAAYADKTGTPLRKVNKKAAAYIDEIATNYNLRVINFLSWLLTLVFKNIFEGISVSQDEINMMRETYAKAPLILIPCHKSHLDYLILPYVMFKNNMPCPRIAAGKNLSFWPLGPIFRGGGAFFLRRTFKGAELYARIFAAYIEKLLYEGFNIKIYIEGGRSRTGKVLPPRIGGLSTIIRAFLSGACEDLYFVPCYVGYDRVLEEDAYLKEIEGGKKTPENLKGLLNTRKFLKRKYGKVYLKFDTPISMNRYMEEKGVDLRKFSDGEFSHFVKGFGYKLINAINDNTVATPHGIIASGILNCSESTFTKKQMFARVSTYMNHLVFHGAYLSDTLMIDPDNAFNSVIENFLSRNFIELADEDEDDITDTTMLIVKHNKRPVLDYYKNSVICFFVPAAYTAAAIIEIDRFKFEMQDLVSRYQFLQKLFTDEFSFDEQISTQDQISKALKGFINEGILVPDPEFADTFNLTSEGLRKLKWFAAFLIPFFESYMTCLIFLEKEKTDKYDVKERTKKLLSFGSKLYKRNQVVRKESLSLINYRNAVHYFAKHHINGSGDQERIDQYKEIIDLLSRRISS</sequence>
<dbReference type="InterPro" id="IPR022284">
    <property type="entry name" value="GPAT/DHAPAT"/>
</dbReference>
<evidence type="ECO:0000256" key="4">
    <source>
        <dbReference type="ARBA" id="ARBA00013113"/>
    </source>
</evidence>
<keyword evidence="14" id="KW-1185">Reference proteome</keyword>
<evidence type="ECO:0000256" key="9">
    <source>
        <dbReference type="ARBA" id="ARBA00048427"/>
    </source>
</evidence>
<dbReference type="AlphaFoldDB" id="A0A328FH12"/>
<dbReference type="RefSeq" id="WP_111955925.1">
    <property type="nucleotide sequence ID" value="NZ_CP036313.1"/>
</dbReference>
<evidence type="ECO:0000256" key="3">
    <source>
        <dbReference type="ARBA" id="ARBA00007937"/>
    </source>
</evidence>
<keyword evidence="8 12" id="KW-0012">Acyltransferase</keyword>
<organism evidence="12 13">
    <name type="scientific">Desulfobacter hydrogenophilus</name>
    <dbReference type="NCBI Taxonomy" id="2291"/>
    <lineage>
        <taxon>Bacteria</taxon>
        <taxon>Pseudomonadati</taxon>
        <taxon>Thermodesulfobacteriota</taxon>
        <taxon>Desulfobacteria</taxon>
        <taxon>Desulfobacterales</taxon>
        <taxon>Desulfobacteraceae</taxon>
        <taxon>Desulfobacter</taxon>
    </lineage>
</organism>
<gene>
    <name evidence="12" type="ORF">DO021_09180</name>
    <name evidence="11" type="ORF">EYB58_16610</name>
</gene>
<dbReference type="UniPathway" id="UPA00557">
    <property type="reaction ID" value="UER00612"/>
</dbReference>
<accession>A0A328FH12</accession>
<dbReference type="GO" id="GO:0016024">
    <property type="term" value="P:CDP-diacylglycerol biosynthetic process"/>
    <property type="evidence" value="ECO:0007669"/>
    <property type="project" value="UniProtKB-UniPathway"/>
</dbReference>
<dbReference type="InterPro" id="IPR041728">
    <property type="entry name" value="GPAT/DHAPAT_LPLAT"/>
</dbReference>
<dbReference type="PANTHER" id="PTHR12563:SF17">
    <property type="entry name" value="DIHYDROXYACETONE PHOSPHATE ACYLTRANSFERASE"/>
    <property type="match status" value="1"/>
</dbReference>
<reference evidence="11 14" key="2">
    <citation type="submission" date="2019-02" db="EMBL/GenBank/DDBJ databases">
        <title>Complete genome sequence of Desulfobacter hydrogenophilus AcRS1.</title>
        <authorList>
            <person name="Marietou A."/>
            <person name="Lund M.B."/>
            <person name="Marshall I.P.G."/>
            <person name="Schreiber L."/>
            <person name="Jorgensen B."/>
        </authorList>
    </citation>
    <scope>NUCLEOTIDE SEQUENCE [LARGE SCALE GENOMIC DNA]</scope>
    <source>
        <strain evidence="11 14">AcRS1</strain>
    </source>
</reference>
<keyword evidence="6 12" id="KW-0808">Transferase</keyword>
<evidence type="ECO:0000256" key="8">
    <source>
        <dbReference type="ARBA" id="ARBA00023315"/>
    </source>
</evidence>
<protein>
    <recommendedName>
        <fullName evidence="5">Glycerol-3-phosphate acyltransferase</fullName>
        <ecNumber evidence="4">2.3.1.15</ecNumber>
    </recommendedName>
</protein>
<reference evidence="12 13" key="1">
    <citation type="submission" date="2018-06" db="EMBL/GenBank/DDBJ databases">
        <title>Complete Genome Sequence of Desulfobacter hydrogenophilus (DSM3380).</title>
        <authorList>
            <person name="Marietou A."/>
            <person name="Schreiber L."/>
            <person name="Marshall I."/>
            <person name="Jorgensen B."/>
        </authorList>
    </citation>
    <scope>NUCLEOTIDE SEQUENCE [LARGE SCALE GENOMIC DNA]</scope>
    <source>
        <strain evidence="12 13">DSM 3380</strain>
    </source>
</reference>
<evidence type="ECO:0000313" key="13">
    <source>
        <dbReference type="Proteomes" id="UP000248798"/>
    </source>
</evidence>
<dbReference type="EMBL" id="QLNI01000016">
    <property type="protein sequence ID" value="RAM02275.1"/>
    <property type="molecule type" value="Genomic_DNA"/>
</dbReference>
<dbReference type="PANTHER" id="PTHR12563">
    <property type="entry name" value="GLYCEROL-3-PHOSPHATE ACYLTRANSFERASE"/>
    <property type="match status" value="1"/>
</dbReference>
<dbReference type="GO" id="GO:0012505">
    <property type="term" value="C:endomembrane system"/>
    <property type="evidence" value="ECO:0007669"/>
    <property type="project" value="UniProtKB-SubCell"/>
</dbReference>
<name>A0A328FH12_9BACT</name>
<evidence type="ECO:0000256" key="2">
    <source>
        <dbReference type="ARBA" id="ARBA00004765"/>
    </source>
</evidence>
<dbReference type="Proteomes" id="UP000248798">
    <property type="component" value="Unassembled WGS sequence"/>
</dbReference>
<dbReference type="GO" id="GO:0004366">
    <property type="term" value="F:glycerol-3-phosphate O-acyltransferase activity"/>
    <property type="evidence" value="ECO:0007669"/>
    <property type="project" value="UniProtKB-EC"/>
</dbReference>
<dbReference type="Pfam" id="PF01553">
    <property type="entry name" value="Acyltransferase"/>
    <property type="match status" value="1"/>
</dbReference>
<comment type="catalytic activity">
    <reaction evidence="9">
        <text>sn-glycerol 3-phosphate + an acyl-CoA = a 1-acyl-sn-glycero-3-phosphate + CoA</text>
        <dbReference type="Rhea" id="RHEA:15325"/>
        <dbReference type="ChEBI" id="CHEBI:57287"/>
        <dbReference type="ChEBI" id="CHEBI:57597"/>
        <dbReference type="ChEBI" id="CHEBI:57970"/>
        <dbReference type="ChEBI" id="CHEBI:58342"/>
        <dbReference type="EC" id="2.3.1.15"/>
    </reaction>
</comment>
<dbReference type="InterPro" id="IPR002123">
    <property type="entry name" value="Plipid/glycerol_acylTrfase"/>
</dbReference>
<proteinExistence type="inferred from homology"/>
<dbReference type="SMART" id="SM00563">
    <property type="entry name" value="PlsC"/>
    <property type="match status" value="1"/>
</dbReference>
<dbReference type="CDD" id="cd07993">
    <property type="entry name" value="LPLAT_DHAPAT-like"/>
    <property type="match status" value="1"/>
</dbReference>